<evidence type="ECO:0000313" key="1">
    <source>
        <dbReference type="EMBL" id="CUP92766.1"/>
    </source>
</evidence>
<organism evidence="1 2">
    <name type="scientific">Bacteroides uniformis</name>
    <dbReference type="NCBI Taxonomy" id="820"/>
    <lineage>
        <taxon>Bacteria</taxon>
        <taxon>Pseudomonadati</taxon>
        <taxon>Bacteroidota</taxon>
        <taxon>Bacteroidia</taxon>
        <taxon>Bacteroidales</taxon>
        <taxon>Bacteroidaceae</taxon>
        <taxon>Bacteroides</taxon>
    </lineage>
</organism>
<dbReference type="AlphaFoldDB" id="A0A174S8A1"/>
<name>A0A174S8A1_BACUN</name>
<evidence type="ECO:0000313" key="2">
    <source>
        <dbReference type="Proteomes" id="UP000095766"/>
    </source>
</evidence>
<dbReference type="EMBL" id="CZAO01000012">
    <property type="protein sequence ID" value="CUP92766.1"/>
    <property type="molecule type" value="Genomic_DNA"/>
</dbReference>
<protein>
    <submittedName>
        <fullName evidence="1">Uncharacterized protein</fullName>
    </submittedName>
</protein>
<sequence>MYKGTESTRFCNGGTGIPERQKTSDLCRILNNTTLRFAFSRLSFENYQFSITSLYERKSRGKVQLDFKVK</sequence>
<gene>
    <name evidence="1" type="ORF">ERS852510_02695</name>
</gene>
<dbReference type="Proteomes" id="UP000095766">
    <property type="component" value="Unassembled WGS sequence"/>
</dbReference>
<proteinExistence type="predicted"/>
<accession>A0A174S8A1</accession>
<reference evidence="1 2" key="1">
    <citation type="submission" date="2015-09" db="EMBL/GenBank/DDBJ databases">
        <authorList>
            <consortium name="Pathogen Informatics"/>
        </authorList>
    </citation>
    <scope>NUCLEOTIDE SEQUENCE [LARGE SCALE GENOMIC DNA]</scope>
    <source>
        <strain evidence="1 2">2789STDY5834898</strain>
    </source>
</reference>